<evidence type="ECO:0000256" key="7">
    <source>
        <dbReference type="SAM" id="Phobius"/>
    </source>
</evidence>
<evidence type="ECO:0000256" key="5">
    <source>
        <dbReference type="ARBA" id="ARBA00022989"/>
    </source>
</evidence>
<dbReference type="Pfam" id="PF01694">
    <property type="entry name" value="Rhomboid"/>
    <property type="match status" value="1"/>
</dbReference>
<name>A0ABP8EW73_9MICO</name>
<dbReference type="RefSeq" id="WP_345041697.1">
    <property type="nucleotide sequence ID" value="NZ_BAABBA010000012.1"/>
</dbReference>
<dbReference type="Gene3D" id="1.20.1540.10">
    <property type="entry name" value="Rhomboid-like"/>
    <property type="match status" value="1"/>
</dbReference>
<accession>A0ABP8EW73</accession>
<dbReference type="PANTHER" id="PTHR43731">
    <property type="entry name" value="RHOMBOID PROTEASE"/>
    <property type="match status" value="1"/>
</dbReference>
<gene>
    <name evidence="9" type="ORF">GCM10022262_25110</name>
</gene>
<keyword evidence="3 7" id="KW-0812">Transmembrane</keyword>
<evidence type="ECO:0000256" key="4">
    <source>
        <dbReference type="ARBA" id="ARBA00022801"/>
    </source>
</evidence>
<keyword evidence="10" id="KW-1185">Reference proteome</keyword>
<evidence type="ECO:0000259" key="8">
    <source>
        <dbReference type="Pfam" id="PF01694"/>
    </source>
</evidence>
<dbReference type="SUPFAM" id="SSF144091">
    <property type="entry name" value="Rhomboid-like"/>
    <property type="match status" value="1"/>
</dbReference>
<dbReference type="InterPro" id="IPR022764">
    <property type="entry name" value="Peptidase_S54_rhomboid_dom"/>
</dbReference>
<feature type="transmembrane region" description="Helical" evidence="7">
    <location>
        <begin position="213"/>
        <end position="230"/>
    </location>
</feature>
<sequence length="285" mass="30120">MTEHAHGQIGTPQVPVCPRHPDRVSYVRCQRCGRPACPECQRPAAVGIQCVDCVNEARARVPATRTVLGGRARGGRPVVTITLIALCVVAYLAQRVPGLTVTGSFIFMPALGVQEPYRFLTSAFLHGGTLHLALNMYALWIVGSVLEPALGRWRFTALYLLSAVGGSVAVLLLANPAGPSWSTSVVGASGAVFGLFAAIFIVMRKFGRDATQILILIALNFVLGFVFAGISWQSHLGGALTGALLALAYAHAPRNRRTLVGVVATVFVAALLVALVVARYAPLLG</sequence>
<feature type="transmembrane region" description="Helical" evidence="7">
    <location>
        <begin position="155"/>
        <end position="174"/>
    </location>
</feature>
<feature type="transmembrane region" description="Helical" evidence="7">
    <location>
        <begin position="78"/>
        <end position="97"/>
    </location>
</feature>
<keyword evidence="6 7" id="KW-0472">Membrane</keyword>
<comment type="caution">
    <text evidence="9">The sequence shown here is derived from an EMBL/GenBank/DDBJ whole genome shotgun (WGS) entry which is preliminary data.</text>
</comment>
<reference evidence="10" key="1">
    <citation type="journal article" date="2019" name="Int. J. Syst. Evol. Microbiol.">
        <title>The Global Catalogue of Microorganisms (GCM) 10K type strain sequencing project: providing services to taxonomists for standard genome sequencing and annotation.</title>
        <authorList>
            <consortium name="The Broad Institute Genomics Platform"/>
            <consortium name="The Broad Institute Genome Sequencing Center for Infectious Disease"/>
            <person name="Wu L."/>
            <person name="Ma J."/>
        </authorList>
    </citation>
    <scope>NUCLEOTIDE SEQUENCE [LARGE SCALE GENOMIC DNA]</scope>
    <source>
        <strain evidence="10">JCM 17459</strain>
    </source>
</reference>
<comment type="subcellular location">
    <subcellularLocation>
        <location evidence="1">Membrane</location>
        <topology evidence="1">Multi-pass membrane protein</topology>
    </subcellularLocation>
</comment>
<evidence type="ECO:0000256" key="6">
    <source>
        <dbReference type="ARBA" id="ARBA00023136"/>
    </source>
</evidence>
<keyword evidence="4" id="KW-0378">Hydrolase</keyword>
<dbReference type="EMBL" id="BAABBA010000012">
    <property type="protein sequence ID" value="GAA4288151.1"/>
    <property type="molecule type" value="Genomic_DNA"/>
</dbReference>
<evidence type="ECO:0000256" key="1">
    <source>
        <dbReference type="ARBA" id="ARBA00004141"/>
    </source>
</evidence>
<feature type="transmembrane region" description="Helical" evidence="7">
    <location>
        <begin position="117"/>
        <end position="143"/>
    </location>
</feature>
<feature type="transmembrane region" description="Helical" evidence="7">
    <location>
        <begin position="259"/>
        <end position="281"/>
    </location>
</feature>
<dbReference type="Proteomes" id="UP001499841">
    <property type="component" value="Unassembled WGS sequence"/>
</dbReference>
<protein>
    <recommendedName>
        <fullName evidence="8">Peptidase S54 rhomboid domain-containing protein</fullName>
    </recommendedName>
</protein>
<organism evidence="9 10">
    <name type="scientific">Georgenia daeguensis</name>
    <dbReference type="NCBI Taxonomy" id="908355"/>
    <lineage>
        <taxon>Bacteria</taxon>
        <taxon>Bacillati</taxon>
        <taxon>Actinomycetota</taxon>
        <taxon>Actinomycetes</taxon>
        <taxon>Micrococcales</taxon>
        <taxon>Bogoriellaceae</taxon>
        <taxon>Georgenia</taxon>
    </lineage>
</organism>
<evidence type="ECO:0000313" key="9">
    <source>
        <dbReference type="EMBL" id="GAA4288151.1"/>
    </source>
</evidence>
<feature type="transmembrane region" description="Helical" evidence="7">
    <location>
        <begin position="236"/>
        <end position="252"/>
    </location>
</feature>
<dbReference type="InterPro" id="IPR050925">
    <property type="entry name" value="Rhomboid_protease_S54"/>
</dbReference>
<proteinExistence type="inferred from homology"/>
<feature type="transmembrane region" description="Helical" evidence="7">
    <location>
        <begin position="180"/>
        <end position="201"/>
    </location>
</feature>
<evidence type="ECO:0000256" key="2">
    <source>
        <dbReference type="ARBA" id="ARBA00009045"/>
    </source>
</evidence>
<evidence type="ECO:0000313" key="10">
    <source>
        <dbReference type="Proteomes" id="UP001499841"/>
    </source>
</evidence>
<feature type="domain" description="Peptidase S54 rhomboid" evidence="8">
    <location>
        <begin position="115"/>
        <end position="249"/>
    </location>
</feature>
<dbReference type="PANTHER" id="PTHR43731:SF14">
    <property type="entry name" value="PRESENILIN-ASSOCIATED RHOMBOID-LIKE PROTEIN, MITOCHONDRIAL"/>
    <property type="match status" value="1"/>
</dbReference>
<evidence type="ECO:0000256" key="3">
    <source>
        <dbReference type="ARBA" id="ARBA00022692"/>
    </source>
</evidence>
<comment type="similarity">
    <text evidence="2">Belongs to the peptidase S54 family.</text>
</comment>
<dbReference type="InterPro" id="IPR035952">
    <property type="entry name" value="Rhomboid-like_sf"/>
</dbReference>
<keyword evidence="5 7" id="KW-1133">Transmembrane helix</keyword>